<proteinExistence type="predicted"/>
<dbReference type="Gene3D" id="3.90.550.10">
    <property type="entry name" value="Spore Coat Polysaccharide Biosynthesis Protein SpsA, Chain A"/>
    <property type="match status" value="1"/>
</dbReference>
<dbReference type="PANTHER" id="PTHR22572">
    <property type="entry name" value="SUGAR-1-PHOSPHATE GUANYL TRANSFERASE"/>
    <property type="match status" value="1"/>
</dbReference>
<dbReference type="EMBL" id="BARS01024023">
    <property type="protein sequence ID" value="GAG03065.1"/>
    <property type="molecule type" value="Genomic_DNA"/>
</dbReference>
<dbReference type="SUPFAM" id="SSF53448">
    <property type="entry name" value="Nucleotide-diphospho-sugar transferases"/>
    <property type="match status" value="1"/>
</dbReference>
<dbReference type="InterPro" id="IPR005835">
    <property type="entry name" value="NTP_transferase_dom"/>
</dbReference>
<dbReference type="InterPro" id="IPR050486">
    <property type="entry name" value="Mannose-1P_guanyltransferase"/>
</dbReference>
<accession>X0UBX5</accession>
<feature type="non-terminal residue" evidence="2">
    <location>
        <position position="125"/>
    </location>
</feature>
<gene>
    <name evidence="2" type="ORF">S01H1_38188</name>
</gene>
<dbReference type="Pfam" id="PF00483">
    <property type="entry name" value="NTP_transferase"/>
    <property type="match status" value="1"/>
</dbReference>
<feature type="domain" description="Nucleotidyl transferase" evidence="1">
    <location>
        <begin position="3"/>
        <end position="119"/>
    </location>
</feature>
<name>X0UBX5_9ZZZZ</name>
<sequence length="125" mass="14016">MKIIILAGGKGTRLPRSAKNIPKSLVKIAGKPILQHQIDILEKHNLTDIRFSLGYEANQIIDYLKNKHEYIIESEPLGTGGAIKFASKDLKEDFMILNGDILTDINFSEFLKFHKNVPQANSLTV</sequence>
<dbReference type="AlphaFoldDB" id="X0UBX5"/>
<organism evidence="2">
    <name type="scientific">marine sediment metagenome</name>
    <dbReference type="NCBI Taxonomy" id="412755"/>
    <lineage>
        <taxon>unclassified sequences</taxon>
        <taxon>metagenomes</taxon>
        <taxon>ecological metagenomes</taxon>
    </lineage>
</organism>
<evidence type="ECO:0000313" key="2">
    <source>
        <dbReference type="EMBL" id="GAG03065.1"/>
    </source>
</evidence>
<reference evidence="2" key="1">
    <citation type="journal article" date="2014" name="Front. Microbiol.">
        <title>High frequency of phylogenetically diverse reductive dehalogenase-homologous genes in deep subseafloor sedimentary metagenomes.</title>
        <authorList>
            <person name="Kawai M."/>
            <person name="Futagami T."/>
            <person name="Toyoda A."/>
            <person name="Takaki Y."/>
            <person name="Nishi S."/>
            <person name="Hori S."/>
            <person name="Arai W."/>
            <person name="Tsubouchi T."/>
            <person name="Morono Y."/>
            <person name="Uchiyama I."/>
            <person name="Ito T."/>
            <person name="Fujiyama A."/>
            <person name="Inagaki F."/>
            <person name="Takami H."/>
        </authorList>
    </citation>
    <scope>NUCLEOTIDE SEQUENCE</scope>
    <source>
        <strain evidence="2">Expedition CK06-06</strain>
    </source>
</reference>
<protein>
    <recommendedName>
        <fullName evidence="1">Nucleotidyl transferase domain-containing protein</fullName>
    </recommendedName>
</protein>
<comment type="caution">
    <text evidence="2">The sequence shown here is derived from an EMBL/GenBank/DDBJ whole genome shotgun (WGS) entry which is preliminary data.</text>
</comment>
<evidence type="ECO:0000259" key="1">
    <source>
        <dbReference type="Pfam" id="PF00483"/>
    </source>
</evidence>
<dbReference type="InterPro" id="IPR029044">
    <property type="entry name" value="Nucleotide-diphossugar_trans"/>
</dbReference>